<keyword evidence="10" id="KW-1015">Disulfide bond</keyword>
<evidence type="ECO:0000256" key="9">
    <source>
        <dbReference type="ARBA" id="ARBA00023136"/>
    </source>
</evidence>
<comment type="cofactor">
    <cofactor evidence="1">
        <name>Cu(2+)</name>
        <dbReference type="ChEBI" id="CHEBI:29036"/>
    </cofactor>
</comment>
<dbReference type="PANTHER" id="PTHR10157">
    <property type="entry name" value="DOPAMINE BETA HYDROXYLASE RELATED"/>
    <property type="match status" value="1"/>
</dbReference>
<dbReference type="Gene3D" id="2.60.120.230">
    <property type="match status" value="1"/>
</dbReference>
<evidence type="ECO:0000256" key="7">
    <source>
        <dbReference type="ARBA" id="ARBA00023008"/>
    </source>
</evidence>
<dbReference type="Gene3D" id="2.60.40.1210">
    <property type="entry name" value="Cellobiose dehydrogenase, cytochrome domain"/>
    <property type="match status" value="1"/>
</dbReference>
<organism evidence="14 15">
    <name type="scientific">Branchiostoma belcheri</name>
    <name type="common">Amphioxus</name>
    <dbReference type="NCBI Taxonomy" id="7741"/>
    <lineage>
        <taxon>Eukaryota</taxon>
        <taxon>Metazoa</taxon>
        <taxon>Chordata</taxon>
        <taxon>Cephalochordata</taxon>
        <taxon>Leptocardii</taxon>
        <taxon>Amphioxiformes</taxon>
        <taxon>Branchiostomatidae</taxon>
        <taxon>Branchiostoma</taxon>
    </lineage>
</organism>
<dbReference type="InterPro" id="IPR000323">
    <property type="entry name" value="Cu2_ascorb_mOase_N"/>
</dbReference>
<evidence type="ECO:0000256" key="5">
    <source>
        <dbReference type="ARBA" id="ARBA00022729"/>
    </source>
</evidence>
<sequence>MSPLQVLVIFVAGLPAFLAEATTVFTHSAVLDTQGKFRLRWFFDEASITFEATAETRGYVALGFSPNGGMANSDIVIGWVEDGRAELEDRYAHEKSQPVLDAKQDWTLHEAQENGTHTTMRFSRKLQTCDSSDRDIQKGTTRVIWAYHPDDPDPGRGPLYHESRRGTSSLNLLDPPAPPQWDSPEDVLTFDALTDNVHVPPRDTTYWCTALRMPPMDRKHHIIKMEAIIQPGHERLVHHIVLFQCKHDGNESLSHLSSPRCGSVRRSLDCGRTRFLVAWAVGGNDLYLPEDVGLPVGDDDGNVLVLQIHYDNPNLRDDLYDSSGIRIHYTPVLRTHDGGVLQIGAEVSPTMMIPPGADRFNVYAYCSSSCLQEVHVCFVFGNACMAILATFPIHLGRSIRDRHYRNGKELKPINGNDAYDFNYQQTTYLKPYVKLLPGDALVLECGYETKGRHNMTYGGRGTWEEMCMDFLLYYPKIDLDGCGSEPNAQDLAAFFGVHNFTYTYHYDVIITGPEDHPFVNKSLFEAAHAHGWTEDEIRTFEEHNRHMPHRMVCEAKAHFQAHEQLEDPPTFEPLIEPTDNPCEEDTNSRANLLSTSQAFTVSLICIVPTVLAWI</sequence>
<dbReference type="InterPro" id="IPR045266">
    <property type="entry name" value="DOH_DOMON"/>
</dbReference>
<keyword evidence="14" id="KW-1185">Reference proteome</keyword>
<comment type="similarity">
    <text evidence="3">Belongs to the copper type II ascorbate-dependent monooxygenase family.</text>
</comment>
<name>A0A6P4YUP2_BRABE</name>
<evidence type="ECO:0000256" key="4">
    <source>
        <dbReference type="ARBA" id="ARBA00022723"/>
    </source>
</evidence>
<evidence type="ECO:0000256" key="3">
    <source>
        <dbReference type="ARBA" id="ARBA00010676"/>
    </source>
</evidence>
<feature type="chain" id="PRO_5027931259" evidence="12">
    <location>
        <begin position="22"/>
        <end position="614"/>
    </location>
</feature>
<feature type="signal peptide" evidence="12">
    <location>
        <begin position="1"/>
        <end position="21"/>
    </location>
</feature>
<evidence type="ECO:0000256" key="11">
    <source>
        <dbReference type="ARBA" id="ARBA00023180"/>
    </source>
</evidence>
<keyword evidence="7" id="KW-0186">Copper</keyword>
<evidence type="ECO:0000313" key="14">
    <source>
        <dbReference type="Proteomes" id="UP000515135"/>
    </source>
</evidence>
<dbReference type="GO" id="GO:0042421">
    <property type="term" value="P:norepinephrine biosynthetic process"/>
    <property type="evidence" value="ECO:0007669"/>
    <property type="project" value="TreeGrafter"/>
</dbReference>
<dbReference type="RefSeq" id="XP_019633120.1">
    <property type="nucleotide sequence ID" value="XM_019777561.1"/>
</dbReference>
<evidence type="ECO:0000313" key="15">
    <source>
        <dbReference type="RefSeq" id="XP_019633120.1"/>
    </source>
</evidence>
<evidence type="ECO:0000256" key="1">
    <source>
        <dbReference type="ARBA" id="ARBA00001973"/>
    </source>
</evidence>
<dbReference type="Gene3D" id="2.60.120.310">
    <property type="entry name" value="Copper type II, ascorbate-dependent monooxygenase, N-terminal domain"/>
    <property type="match status" value="1"/>
</dbReference>
<dbReference type="Pfam" id="PF03351">
    <property type="entry name" value="DOMON"/>
    <property type="match status" value="1"/>
</dbReference>
<keyword evidence="8" id="KW-0503">Monooxygenase</keyword>
<dbReference type="InterPro" id="IPR028460">
    <property type="entry name" value="Tbh/DBH"/>
</dbReference>
<dbReference type="GO" id="GO:0030667">
    <property type="term" value="C:secretory granule membrane"/>
    <property type="evidence" value="ECO:0007669"/>
    <property type="project" value="TreeGrafter"/>
</dbReference>
<dbReference type="SUPFAM" id="SSF49344">
    <property type="entry name" value="CBD9-like"/>
    <property type="match status" value="1"/>
</dbReference>
<evidence type="ECO:0000259" key="13">
    <source>
        <dbReference type="PROSITE" id="PS50836"/>
    </source>
</evidence>
<evidence type="ECO:0000256" key="12">
    <source>
        <dbReference type="SAM" id="SignalP"/>
    </source>
</evidence>
<dbReference type="Pfam" id="PF03712">
    <property type="entry name" value="Cu2_monoox_C"/>
    <property type="match status" value="1"/>
</dbReference>
<dbReference type="KEGG" id="bbel:109476576"/>
<dbReference type="FunFam" id="2.60.120.310:FF:000004">
    <property type="entry name" value="DBH-like monooxygenase protein 1"/>
    <property type="match status" value="1"/>
</dbReference>
<dbReference type="GeneID" id="109476576"/>
<dbReference type="SMART" id="SM00664">
    <property type="entry name" value="DoH"/>
    <property type="match status" value="1"/>
</dbReference>
<evidence type="ECO:0000256" key="8">
    <source>
        <dbReference type="ARBA" id="ARBA00023033"/>
    </source>
</evidence>
<feature type="domain" description="DOMON" evidence="13">
    <location>
        <begin position="35"/>
        <end position="148"/>
    </location>
</feature>
<keyword evidence="9" id="KW-0472">Membrane</keyword>
<protein>
    <submittedName>
        <fullName evidence="15">DBH-like monooxygenase protein 1 homolog</fullName>
    </submittedName>
</protein>
<dbReference type="InterPro" id="IPR024548">
    <property type="entry name" value="Cu2_monoox_C"/>
</dbReference>
<dbReference type="Proteomes" id="UP000515135">
    <property type="component" value="Unplaced"/>
</dbReference>
<dbReference type="Pfam" id="PF01082">
    <property type="entry name" value="Cu2_monooxygen"/>
    <property type="match status" value="1"/>
</dbReference>
<dbReference type="GO" id="GO:0004500">
    <property type="term" value="F:dopamine beta-monooxygenase activity"/>
    <property type="evidence" value="ECO:0007669"/>
    <property type="project" value="InterPro"/>
</dbReference>
<evidence type="ECO:0000256" key="6">
    <source>
        <dbReference type="ARBA" id="ARBA00023002"/>
    </source>
</evidence>
<keyword evidence="11" id="KW-0325">Glycoprotein</keyword>
<dbReference type="SUPFAM" id="SSF49742">
    <property type="entry name" value="PHM/PNGase F"/>
    <property type="match status" value="2"/>
</dbReference>
<dbReference type="FunFam" id="2.60.120.230:FF:000001">
    <property type="entry name" value="Monooxygenase, DBH-like 1"/>
    <property type="match status" value="1"/>
</dbReference>
<dbReference type="InterPro" id="IPR036939">
    <property type="entry name" value="Cu2_ascorb_mOase_N_sf"/>
</dbReference>
<proteinExistence type="inferred from homology"/>
<dbReference type="AlphaFoldDB" id="A0A6P4YUP2"/>
<evidence type="ECO:0000256" key="2">
    <source>
        <dbReference type="ARBA" id="ARBA00004370"/>
    </source>
</evidence>
<dbReference type="GO" id="GO:0005507">
    <property type="term" value="F:copper ion binding"/>
    <property type="evidence" value="ECO:0007669"/>
    <property type="project" value="InterPro"/>
</dbReference>
<keyword evidence="4" id="KW-0479">Metal-binding</keyword>
<keyword evidence="5 12" id="KW-0732">Signal</keyword>
<accession>A0A6P4YUP2</accession>
<dbReference type="InterPro" id="IPR005018">
    <property type="entry name" value="DOMON_domain"/>
</dbReference>
<comment type="subcellular location">
    <subcellularLocation>
        <location evidence="2">Membrane</location>
    </subcellularLocation>
</comment>
<dbReference type="GO" id="GO:0042420">
    <property type="term" value="P:dopamine catabolic process"/>
    <property type="evidence" value="ECO:0007669"/>
    <property type="project" value="TreeGrafter"/>
</dbReference>
<dbReference type="InterPro" id="IPR014784">
    <property type="entry name" value="Cu2_ascorb_mOase-like_C"/>
</dbReference>
<gene>
    <name evidence="15" type="primary">LOC109476576</name>
</gene>
<dbReference type="GO" id="GO:0005615">
    <property type="term" value="C:extracellular space"/>
    <property type="evidence" value="ECO:0007669"/>
    <property type="project" value="TreeGrafter"/>
</dbReference>
<dbReference type="CDD" id="cd09631">
    <property type="entry name" value="DOMON_DOH"/>
    <property type="match status" value="1"/>
</dbReference>
<dbReference type="InterPro" id="IPR000945">
    <property type="entry name" value="DBH-like"/>
</dbReference>
<dbReference type="PANTHER" id="PTHR10157:SF23">
    <property type="entry name" value="MOXD1 HOMOLOG 1"/>
    <property type="match status" value="1"/>
</dbReference>
<dbReference type="GO" id="GO:0006589">
    <property type="term" value="P:octopamine biosynthetic process"/>
    <property type="evidence" value="ECO:0007669"/>
    <property type="project" value="TreeGrafter"/>
</dbReference>
<reference evidence="15" key="1">
    <citation type="submission" date="2025-08" db="UniProtKB">
        <authorList>
            <consortium name="RefSeq"/>
        </authorList>
    </citation>
    <scope>IDENTIFICATION</scope>
    <source>
        <tissue evidence="15">Gonad</tissue>
    </source>
</reference>
<dbReference type="InterPro" id="IPR008977">
    <property type="entry name" value="PHM/PNGase_F_dom_sf"/>
</dbReference>
<dbReference type="PRINTS" id="PR00767">
    <property type="entry name" value="DBMONOXGNASE"/>
</dbReference>
<dbReference type="PROSITE" id="PS50836">
    <property type="entry name" value="DOMON"/>
    <property type="match status" value="1"/>
</dbReference>
<evidence type="ECO:0000256" key="10">
    <source>
        <dbReference type="ARBA" id="ARBA00023157"/>
    </source>
</evidence>
<dbReference type="OrthoDB" id="129121at2759"/>
<keyword evidence="6" id="KW-0560">Oxidoreductase</keyword>
<dbReference type="FunFam" id="2.60.40.1210:FF:000001">
    <property type="entry name" value="Monooxygenase, DBH-like 1, like"/>
    <property type="match status" value="1"/>
</dbReference>